<accession>A0AAV5A9A8</accession>
<dbReference type="CDD" id="cd00590">
    <property type="entry name" value="RRM_SF"/>
    <property type="match status" value="1"/>
</dbReference>
<feature type="compositionally biased region" description="Basic and acidic residues" evidence="3">
    <location>
        <begin position="501"/>
        <end position="515"/>
    </location>
</feature>
<reference evidence="5" key="1">
    <citation type="submission" date="2021-10" db="EMBL/GenBank/DDBJ databases">
        <title>De novo Genome Assembly of Clathrus columnatus (Basidiomycota, Fungi) Using Illumina and Nanopore Sequence Data.</title>
        <authorList>
            <person name="Ogiso-Tanaka E."/>
            <person name="Itagaki H."/>
            <person name="Hosoya T."/>
            <person name="Hosaka K."/>
        </authorList>
    </citation>
    <scope>NUCLEOTIDE SEQUENCE</scope>
    <source>
        <strain evidence="5">MO-923</strain>
    </source>
</reference>
<dbReference type="PROSITE" id="PS50102">
    <property type="entry name" value="RRM"/>
    <property type="match status" value="2"/>
</dbReference>
<dbReference type="SUPFAM" id="SSF48452">
    <property type="entry name" value="TPR-like"/>
    <property type="match status" value="1"/>
</dbReference>
<keyword evidence="6" id="KW-1185">Reference proteome</keyword>
<dbReference type="PANTHER" id="PTHR10352">
    <property type="entry name" value="EUKARYOTIC TRANSLATION INITIATION FACTOR 3 SUBUNIT G"/>
    <property type="match status" value="1"/>
</dbReference>
<sequence length="863" mass="98013">MDVDVSVSNALDELSNVLSAIAESPYSLGLHAKHISLATSPDLSDQLESATELLTSFFAAPSHVWLAYLQSKMSKLGIPDDLNYEEPVALDLKNVDPSSLDDLFECFRKATSDYLSQFDSAIPVLQKQIQLLISLHAFARSNPQLEPLLSEENTRSAIDAAVSQGLGHLTQGLNPSREQWETYITTEQRAKSSNDLLLNSLYERAISDFANRRWEALLDSTDSSKRRQDNPENEYWIVQRAARNVPTSGYVWAKYFRILERLQEMLPGSSSKIESVADVYEKVLSISELKNEVREVIQVVLAKCSFDKRHMEGIVVRFVNVCINRADLLHLDENDLALLVVTLEEGIKLVRNGDCQSYMPMFTRPYGRPSQQPKKETLDSRWRCFCPTSMENEYLKARNVFKNLPYKIIDWPERLWQQWSNFEYLYGSIEDIDECLEKIDMFSSKLRKKREEEALQLQQAWFSATQDNEVNQPRENTASASETVGGNNLKRRAESPPSQDVHLKRIKQEEPPKRDRENATIFVNYLPLTANENDLDIATVEFMDKDSIPAALTKDKKRIHDQEIAVHLAWKSTLYVTNFPENMDDSSIRELFRQDAAISALVLNARELEPNRALTVYISDPARKQTRTDASANVREIHVAGLAKSVKEEDLRKFFSAFGTIREVRMPTDGSGNFRGFGFIEFEDEASASSALKANNEEFKKRRLAVTLADMRPPKHDQPGSLRKARIIKVRNLPPNAQEGLLQQTMENFGKINKVEIFRKANEALVEFENSQDVGRLLLEGTAVRFGDQQLELMEYDLPATSRGSTSSVSMFLPRGGARPRAGLGSKKMDNRIKTQDIGLPPPSDGNNNKNQDDFRRMLNPNI</sequence>
<proteinExistence type="predicted"/>
<dbReference type="SUPFAM" id="SSF54928">
    <property type="entry name" value="RNA-binding domain, RBD"/>
    <property type="match status" value="2"/>
</dbReference>
<dbReference type="GO" id="GO:0003723">
    <property type="term" value="F:RNA binding"/>
    <property type="evidence" value="ECO:0007669"/>
    <property type="project" value="UniProtKB-UniRule"/>
</dbReference>
<dbReference type="Pfam" id="PF23085">
    <property type="entry name" value="RRM_PARP14_3"/>
    <property type="match status" value="1"/>
</dbReference>
<dbReference type="InterPro" id="IPR035979">
    <property type="entry name" value="RBD_domain_sf"/>
</dbReference>
<feature type="region of interest" description="Disordered" evidence="3">
    <location>
        <begin position="803"/>
        <end position="863"/>
    </location>
</feature>
<dbReference type="Gene3D" id="1.25.40.10">
    <property type="entry name" value="Tetratricopeptide repeat domain"/>
    <property type="match status" value="1"/>
</dbReference>
<feature type="domain" description="RRM" evidence="4">
    <location>
        <begin position="726"/>
        <end position="793"/>
    </location>
</feature>
<gene>
    <name evidence="5" type="ORF">Clacol_003753</name>
</gene>
<evidence type="ECO:0000256" key="2">
    <source>
        <dbReference type="PROSITE-ProRule" id="PRU00176"/>
    </source>
</evidence>
<protein>
    <recommendedName>
        <fullName evidence="4">RRM domain-containing protein</fullName>
    </recommendedName>
</protein>
<keyword evidence="1 2" id="KW-0694">RNA-binding</keyword>
<evidence type="ECO:0000259" key="4">
    <source>
        <dbReference type="PROSITE" id="PS50102"/>
    </source>
</evidence>
<evidence type="ECO:0000313" key="5">
    <source>
        <dbReference type="EMBL" id="GJJ09530.1"/>
    </source>
</evidence>
<evidence type="ECO:0000256" key="3">
    <source>
        <dbReference type="SAM" id="MobiDB-lite"/>
    </source>
</evidence>
<organism evidence="5 6">
    <name type="scientific">Clathrus columnatus</name>
    <dbReference type="NCBI Taxonomy" id="1419009"/>
    <lineage>
        <taxon>Eukaryota</taxon>
        <taxon>Fungi</taxon>
        <taxon>Dikarya</taxon>
        <taxon>Basidiomycota</taxon>
        <taxon>Agaricomycotina</taxon>
        <taxon>Agaricomycetes</taxon>
        <taxon>Phallomycetidae</taxon>
        <taxon>Phallales</taxon>
        <taxon>Clathraceae</taxon>
        <taxon>Clathrus</taxon>
    </lineage>
</organism>
<dbReference type="InterPro" id="IPR000504">
    <property type="entry name" value="RRM_dom"/>
</dbReference>
<dbReference type="SMART" id="SM00360">
    <property type="entry name" value="RRM"/>
    <property type="match status" value="2"/>
</dbReference>
<dbReference type="EMBL" id="BPWL01000004">
    <property type="protein sequence ID" value="GJJ09530.1"/>
    <property type="molecule type" value="Genomic_DNA"/>
</dbReference>
<dbReference type="InterPro" id="IPR011990">
    <property type="entry name" value="TPR-like_helical_dom_sf"/>
</dbReference>
<evidence type="ECO:0000313" key="6">
    <source>
        <dbReference type="Proteomes" id="UP001050691"/>
    </source>
</evidence>
<name>A0AAV5A9A8_9AGAM</name>
<dbReference type="InterPro" id="IPR012677">
    <property type="entry name" value="Nucleotide-bd_a/b_plait_sf"/>
</dbReference>
<comment type="caution">
    <text evidence="5">The sequence shown here is derived from an EMBL/GenBank/DDBJ whole genome shotgun (WGS) entry which is preliminary data.</text>
</comment>
<feature type="compositionally biased region" description="Low complexity" evidence="3">
    <location>
        <begin position="813"/>
        <end position="825"/>
    </location>
</feature>
<dbReference type="Gene3D" id="3.30.70.330">
    <property type="match status" value="2"/>
</dbReference>
<evidence type="ECO:0000256" key="1">
    <source>
        <dbReference type="ARBA" id="ARBA00022884"/>
    </source>
</evidence>
<feature type="domain" description="RRM" evidence="4">
    <location>
        <begin position="635"/>
        <end position="711"/>
    </location>
</feature>
<feature type="region of interest" description="Disordered" evidence="3">
    <location>
        <begin position="466"/>
        <end position="515"/>
    </location>
</feature>
<dbReference type="AlphaFoldDB" id="A0AAV5A9A8"/>
<feature type="compositionally biased region" description="Polar residues" evidence="3">
    <location>
        <begin position="466"/>
        <end position="486"/>
    </location>
</feature>
<dbReference type="Pfam" id="PF00076">
    <property type="entry name" value="RRM_1"/>
    <property type="match status" value="1"/>
</dbReference>
<dbReference type="Proteomes" id="UP001050691">
    <property type="component" value="Unassembled WGS sequence"/>
</dbReference>